<keyword evidence="5" id="KW-1185">Reference proteome</keyword>
<comment type="caution">
    <text evidence="4">The sequence shown here is derived from an EMBL/GenBank/DDBJ whole genome shotgun (WGS) entry which is preliminary data.</text>
</comment>
<proteinExistence type="predicted"/>
<protein>
    <submittedName>
        <fullName evidence="4">Leucine-rich repeat-containing protein 74a-like</fullName>
    </submittedName>
</protein>
<feature type="compositionally biased region" description="Low complexity" evidence="2">
    <location>
        <begin position="473"/>
        <end position="484"/>
    </location>
</feature>
<dbReference type="SUPFAM" id="SSF47473">
    <property type="entry name" value="EF-hand"/>
    <property type="match status" value="1"/>
</dbReference>
<dbReference type="PROSITE" id="PS50222">
    <property type="entry name" value="EF_HAND_2"/>
    <property type="match status" value="2"/>
</dbReference>
<dbReference type="Pfam" id="PF13499">
    <property type="entry name" value="EF-hand_7"/>
    <property type="match status" value="1"/>
</dbReference>
<dbReference type="PANTHER" id="PTHR24114:SF2">
    <property type="entry name" value="F-BOX DOMAIN-CONTAINING PROTEIN-RELATED"/>
    <property type="match status" value="1"/>
</dbReference>
<evidence type="ECO:0000256" key="2">
    <source>
        <dbReference type="SAM" id="MobiDB-lite"/>
    </source>
</evidence>
<dbReference type="SMART" id="SM00368">
    <property type="entry name" value="LRR_RI"/>
    <property type="match status" value="6"/>
</dbReference>
<dbReference type="InterPro" id="IPR002048">
    <property type="entry name" value="EF_hand_dom"/>
</dbReference>
<dbReference type="Gene3D" id="1.10.238.10">
    <property type="entry name" value="EF-hand"/>
    <property type="match status" value="1"/>
</dbReference>
<dbReference type="InterPro" id="IPR011992">
    <property type="entry name" value="EF-hand-dom_pair"/>
</dbReference>
<evidence type="ECO:0000313" key="4">
    <source>
        <dbReference type="EMBL" id="GFN81800.1"/>
    </source>
</evidence>
<dbReference type="InterPro" id="IPR001611">
    <property type="entry name" value="Leu-rich_rpt"/>
</dbReference>
<accession>A0AAV3Y3G7</accession>
<dbReference type="Proteomes" id="UP000735302">
    <property type="component" value="Unassembled WGS sequence"/>
</dbReference>
<sequence>MAFPEEDDIVSIYERACRMAGTTASSRISRELTNNRVFLDSAGLNTQDIKAVCVALLNHSTISRLDLSGNELSRQAVQYLCELIEENVFITSLQNHNLRELRLSYCDIDEEGGFILSKALEDTNLEVLDLSWNHLRQKGATAFCMALADNDSIRELDLSWNGLGREGCAGLEASLAKNRYLVQLNLECNRIGSVSLGHLLKGVEKNSGLETLILSTNPLSTDDAKLIASVLKSAPKSAIKVVDIFDVTVDDDFVAMQEELEERGISIYYGNILHRPKKEIKAGPRTLGSFDPILVLFEYMKQQNLRLIDLFRSLDVNRDNAISREELRNGFMSLNMHLPEGVFSAAFNKLDLNSNNLIDIDELKNAHRRVIRQTALMMLRSQRQEQQKDQDMGAGGDRRSDRVDLLHEFQKLVKEATAKRKTVKLKDESDDDASGGDHGGRKLPIRPGAIRRNSSLLPGSARNRRPSSGAALININQGQQVGNQSEGQRSQVGGQG</sequence>
<feature type="region of interest" description="Disordered" evidence="2">
    <location>
        <begin position="380"/>
        <end position="399"/>
    </location>
</feature>
<dbReference type="PROSITE" id="PS00018">
    <property type="entry name" value="EF_HAND_1"/>
    <property type="match status" value="2"/>
</dbReference>
<dbReference type="InterPro" id="IPR052394">
    <property type="entry name" value="LRR-containing"/>
</dbReference>
<dbReference type="SUPFAM" id="SSF52047">
    <property type="entry name" value="RNI-like"/>
    <property type="match status" value="1"/>
</dbReference>
<gene>
    <name evidence="4" type="ORF">PoB_000830600</name>
</gene>
<dbReference type="PANTHER" id="PTHR24114">
    <property type="entry name" value="LEUCINE RICH REPEAT FAMILY PROTEIN"/>
    <property type="match status" value="1"/>
</dbReference>
<dbReference type="InterPro" id="IPR032675">
    <property type="entry name" value="LRR_dom_sf"/>
</dbReference>
<organism evidence="4 5">
    <name type="scientific">Plakobranchus ocellatus</name>
    <dbReference type="NCBI Taxonomy" id="259542"/>
    <lineage>
        <taxon>Eukaryota</taxon>
        <taxon>Metazoa</taxon>
        <taxon>Spiralia</taxon>
        <taxon>Lophotrochozoa</taxon>
        <taxon>Mollusca</taxon>
        <taxon>Gastropoda</taxon>
        <taxon>Heterobranchia</taxon>
        <taxon>Euthyneura</taxon>
        <taxon>Panpulmonata</taxon>
        <taxon>Sacoglossa</taxon>
        <taxon>Placobranchoidea</taxon>
        <taxon>Plakobranchidae</taxon>
        <taxon>Plakobranchus</taxon>
    </lineage>
</organism>
<feature type="domain" description="EF-hand" evidence="3">
    <location>
        <begin position="302"/>
        <end position="337"/>
    </location>
</feature>
<feature type="domain" description="EF-hand" evidence="3">
    <location>
        <begin position="338"/>
        <end position="373"/>
    </location>
</feature>
<evidence type="ECO:0000259" key="3">
    <source>
        <dbReference type="PROSITE" id="PS50222"/>
    </source>
</evidence>
<evidence type="ECO:0000313" key="5">
    <source>
        <dbReference type="Proteomes" id="UP000735302"/>
    </source>
</evidence>
<name>A0AAV3Y3G7_9GAST</name>
<dbReference type="AlphaFoldDB" id="A0AAV3Y3G7"/>
<dbReference type="EMBL" id="BLXT01000945">
    <property type="protein sequence ID" value="GFN81800.1"/>
    <property type="molecule type" value="Genomic_DNA"/>
</dbReference>
<keyword evidence="1" id="KW-0106">Calcium</keyword>
<dbReference type="InterPro" id="IPR018247">
    <property type="entry name" value="EF_Hand_1_Ca_BS"/>
</dbReference>
<dbReference type="SMART" id="SM00054">
    <property type="entry name" value="EFh"/>
    <property type="match status" value="2"/>
</dbReference>
<dbReference type="CDD" id="cd00051">
    <property type="entry name" value="EFh"/>
    <property type="match status" value="1"/>
</dbReference>
<feature type="compositionally biased region" description="Polar residues" evidence="2">
    <location>
        <begin position="485"/>
        <end position="496"/>
    </location>
</feature>
<dbReference type="Gene3D" id="3.80.10.10">
    <property type="entry name" value="Ribonuclease Inhibitor"/>
    <property type="match status" value="2"/>
</dbReference>
<feature type="compositionally biased region" description="Basic and acidic residues" evidence="2">
    <location>
        <begin position="382"/>
        <end position="399"/>
    </location>
</feature>
<dbReference type="Pfam" id="PF13516">
    <property type="entry name" value="LRR_6"/>
    <property type="match status" value="4"/>
</dbReference>
<dbReference type="GO" id="GO:0005509">
    <property type="term" value="F:calcium ion binding"/>
    <property type="evidence" value="ECO:0007669"/>
    <property type="project" value="InterPro"/>
</dbReference>
<reference evidence="4 5" key="1">
    <citation type="journal article" date="2021" name="Elife">
        <title>Chloroplast acquisition without the gene transfer in kleptoplastic sea slugs, Plakobranchus ocellatus.</title>
        <authorList>
            <person name="Maeda T."/>
            <person name="Takahashi S."/>
            <person name="Yoshida T."/>
            <person name="Shimamura S."/>
            <person name="Takaki Y."/>
            <person name="Nagai Y."/>
            <person name="Toyoda A."/>
            <person name="Suzuki Y."/>
            <person name="Arimoto A."/>
            <person name="Ishii H."/>
            <person name="Satoh N."/>
            <person name="Nishiyama T."/>
            <person name="Hasebe M."/>
            <person name="Maruyama T."/>
            <person name="Minagawa J."/>
            <person name="Obokata J."/>
            <person name="Shigenobu S."/>
        </authorList>
    </citation>
    <scope>NUCLEOTIDE SEQUENCE [LARGE SCALE GENOMIC DNA]</scope>
</reference>
<feature type="region of interest" description="Disordered" evidence="2">
    <location>
        <begin position="420"/>
        <end position="496"/>
    </location>
</feature>
<evidence type="ECO:0000256" key="1">
    <source>
        <dbReference type="ARBA" id="ARBA00022837"/>
    </source>
</evidence>